<dbReference type="FunFam" id="3.80.10.10:FF:000095">
    <property type="entry name" value="LRR receptor-like serine/threonine-protein kinase GSO1"/>
    <property type="match status" value="1"/>
</dbReference>
<keyword evidence="6 14" id="KW-0812">Transmembrane</keyword>
<dbReference type="InterPro" id="IPR001611">
    <property type="entry name" value="Leu-rich_rpt"/>
</dbReference>
<dbReference type="Pfam" id="PF00560">
    <property type="entry name" value="LRR_1"/>
    <property type="match status" value="5"/>
</dbReference>
<dbReference type="EMBL" id="LRBV02000007">
    <property type="status" value="NOT_ANNOTATED_CDS"/>
    <property type="molecule type" value="Genomic_DNA"/>
</dbReference>
<dbReference type="FunFam" id="3.80.10.10:FF:000213">
    <property type="entry name" value="Tyrosine-sulfated glycopeptide receptor 1"/>
    <property type="match status" value="1"/>
</dbReference>
<dbReference type="Pfam" id="PF13456">
    <property type="entry name" value="RVT_3"/>
    <property type="match status" value="1"/>
</dbReference>
<keyword evidence="11" id="KW-0675">Receptor</keyword>
<dbReference type="AlphaFoldDB" id="A0A7N2R821"/>
<dbReference type="Gene3D" id="3.30.420.10">
    <property type="entry name" value="Ribonuclease H-like superfamily/Ribonuclease H"/>
    <property type="match status" value="1"/>
</dbReference>
<evidence type="ECO:0000256" key="3">
    <source>
        <dbReference type="ARBA" id="ARBA00009592"/>
    </source>
</evidence>
<dbReference type="InterPro" id="IPR002156">
    <property type="entry name" value="RNaseH_domain"/>
</dbReference>
<keyword evidence="8" id="KW-0677">Repeat</keyword>
<evidence type="ECO:0000256" key="1">
    <source>
        <dbReference type="ARBA" id="ARBA00004236"/>
    </source>
</evidence>
<feature type="transmembrane region" description="Helical" evidence="14">
    <location>
        <begin position="864"/>
        <end position="885"/>
    </location>
</feature>
<dbReference type="InterPro" id="IPR036397">
    <property type="entry name" value="RNaseH_sf"/>
</dbReference>
<evidence type="ECO:0000313" key="16">
    <source>
        <dbReference type="EnsemblPlants" id="QL07p034964:mrna"/>
    </source>
</evidence>
<keyword evidence="12" id="KW-0325">Glycoprotein</keyword>
<dbReference type="GO" id="GO:0005886">
    <property type="term" value="C:plasma membrane"/>
    <property type="evidence" value="ECO:0007669"/>
    <property type="project" value="UniProtKB-SubCell"/>
</dbReference>
<keyword evidence="4" id="KW-1003">Cell membrane</keyword>
<dbReference type="GO" id="GO:0003676">
    <property type="term" value="F:nucleic acid binding"/>
    <property type="evidence" value="ECO:0007669"/>
    <property type="project" value="InterPro"/>
</dbReference>
<feature type="region of interest" description="Disordered" evidence="13">
    <location>
        <begin position="1"/>
        <end position="40"/>
    </location>
</feature>
<dbReference type="InterPro" id="IPR046956">
    <property type="entry name" value="RLP23-like"/>
</dbReference>
<keyword evidence="17" id="KW-1185">Reference proteome</keyword>
<feature type="domain" description="RNase H type-1" evidence="15">
    <location>
        <begin position="30"/>
        <end position="127"/>
    </location>
</feature>
<evidence type="ECO:0000256" key="12">
    <source>
        <dbReference type="ARBA" id="ARBA00023180"/>
    </source>
</evidence>
<comment type="subcellular location">
    <subcellularLocation>
        <location evidence="1">Cell membrane</location>
    </subcellularLocation>
    <subcellularLocation>
        <location evidence="2">Membrane</location>
        <topology evidence="2">Single-pass type I membrane protein</topology>
    </subcellularLocation>
</comment>
<reference evidence="16 17" key="1">
    <citation type="journal article" date="2016" name="G3 (Bethesda)">
        <title>First Draft Assembly and Annotation of the Genome of a California Endemic Oak Quercus lobata Nee (Fagaceae).</title>
        <authorList>
            <person name="Sork V.L."/>
            <person name="Fitz-Gibbon S.T."/>
            <person name="Puiu D."/>
            <person name="Crepeau M."/>
            <person name="Gugger P.F."/>
            <person name="Sherman R."/>
            <person name="Stevens K."/>
            <person name="Langley C.H."/>
            <person name="Pellegrini M."/>
            <person name="Salzberg S.L."/>
        </authorList>
    </citation>
    <scope>NUCLEOTIDE SEQUENCE [LARGE SCALE GENOMIC DNA]</scope>
    <source>
        <strain evidence="16 17">cv. SW786</strain>
    </source>
</reference>
<evidence type="ECO:0000256" key="13">
    <source>
        <dbReference type="SAM" id="MobiDB-lite"/>
    </source>
</evidence>
<dbReference type="EnsemblPlants" id="QL07p034964:mrna">
    <property type="protein sequence ID" value="QL07p034964:mrna"/>
    <property type="gene ID" value="QL07p034964"/>
</dbReference>
<evidence type="ECO:0000256" key="7">
    <source>
        <dbReference type="ARBA" id="ARBA00022729"/>
    </source>
</evidence>
<name>A0A7N2R821_QUELO</name>
<evidence type="ECO:0000256" key="2">
    <source>
        <dbReference type="ARBA" id="ARBA00004479"/>
    </source>
</evidence>
<evidence type="ECO:0000313" key="17">
    <source>
        <dbReference type="Proteomes" id="UP000594261"/>
    </source>
</evidence>
<comment type="similarity">
    <text evidence="3">Belongs to the RLP family.</text>
</comment>
<dbReference type="PANTHER" id="PTHR48061">
    <property type="entry name" value="LEUCINE-RICH REPEAT RECEPTOR PROTEIN KINASE EMS1-LIKE-RELATED"/>
    <property type="match status" value="1"/>
</dbReference>
<dbReference type="Gramene" id="QL07p034964:mrna">
    <property type="protein sequence ID" value="QL07p034964:mrna"/>
    <property type="gene ID" value="QL07p034964"/>
</dbReference>
<dbReference type="Gene3D" id="3.80.10.10">
    <property type="entry name" value="Ribonuclease Inhibitor"/>
    <property type="match status" value="4"/>
</dbReference>
<dbReference type="InParanoid" id="A0A7N2R821"/>
<evidence type="ECO:0000256" key="10">
    <source>
        <dbReference type="ARBA" id="ARBA00023136"/>
    </source>
</evidence>
<proteinExistence type="inferred from homology"/>
<evidence type="ECO:0000256" key="6">
    <source>
        <dbReference type="ARBA" id="ARBA00022692"/>
    </source>
</evidence>
<keyword evidence="7" id="KW-0732">Signal</keyword>
<dbReference type="InterPro" id="IPR032675">
    <property type="entry name" value="LRR_dom_sf"/>
</dbReference>
<reference evidence="16" key="2">
    <citation type="submission" date="2021-01" db="UniProtKB">
        <authorList>
            <consortium name="EnsemblPlants"/>
        </authorList>
    </citation>
    <scope>IDENTIFICATION</scope>
</reference>
<keyword evidence="10 14" id="KW-0472">Membrane</keyword>
<evidence type="ECO:0000256" key="4">
    <source>
        <dbReference type="ARBA" id="ARBA00022475"/>
    </source>
</evidence>
<dbReference type="PRINTS" id="PR00019">
    <property type="entry name" value="LEURICHRPT"/>
</dbReference>
<dbReference type="PANTHER" id="PTHR48061:SF2">
    <property type="entry name" value="RECEPTOR LIKE PROTEIN 30-LIKE"/>
    <property type="match status" value="1"/>
</dbReference>
<evidence type="ECO:0000256" key="9">
    <source>
        <dbReference type="ARBA" id="ARBA00022989"/>
    </source>
</evidence>
<accession>A0A7N2R821</accession>
<protein>
    <recommendedName>
        <fullName evidence="15">RNase H type-1 domain-containing protein</fullName>
    </recommendedName>
</protein>
<evidence type="ECO:0000256" key="11">
    <source>
        <dbReference type="ARBA" id="ARBA00023170"/>
    </source>
</evidence>
<evidence type="ECO:0000256" key="5">
    <source>
        <dbReference type="ARBA" id="ARBA00022614"/>
    </source>
</evidence>
<dbReference type="OMA" id="GSINCEG"/>
<dbReference type="GO" id="GO:0004523">
    <property type="term" value="F:RNA-DNA hybrid ribonuclease activity"/>
    <property type="evidence" value="ECO:0007669"/>
    <property type="project" value="InterPro"/>
</dbReference>
<keyword evidence="9 14" id="KW-1133">Transmembrane helix</keyword>
<evidence type="ECO:0000256" key="8">
    <source>
        <dbReference type="ARBA" id="ARBA00022737"/>
    </source>
</evidence>
<dbReference type="Pfam" id="PF13855">
    <property type="entry name" value="LRR_8"/>
    <property type="match status" value="1"/>
</dbReference>
<evidence type="ECO:0000256" key="14">
    <source>
        <dbReference type="SAM" id="Phobius"/>
    </source>
</evidence>
<dbReference type="Proteomes" id="UP000594261">
    <property type="component" value="Chromosome 7"/>
</dbReference>
<sequence>MRKIAGMIHAQNRESPPLDSRKGPQGSSDQVRGAHSQRSIGRANSMEAELWTFRDGLALCLDLGLLAIELDVDSKAVVYLLSNNDSSSAEFAPILDDCRQFMTLIPALKISHYFREANACANGLAKSGSRGGQDFVVLETPPVEIVQLLFRDSSGSSEGLSPFLTSRANCQNRVVLGPPRFEPQLMKAMFIGLYPPEPTINFITSSILDCVTCGGEGHAIGLNLFNESITAGLDNSSSLFSLQYLENLNLAYNCFNSRIPTEFRKLTNLSSSYLKGTFPEKIFRVLTLQTLDLSNNKLLPRLDLSSCNFTGSIPNSMANLAQLVYLEMSVNNFIGPIPSFSITKTLTDIILSHNVLTGTINSTRWEELLNLVNLNLGYNALQGSIPISLFSLPALQKLELSNNRFSSQLKEFSNISAFLLDTLDLSSNNLEGPIPKSVFELLGLKLLSLSSKNLNTLDLHSNQHEGELPVLPSLALYLDYSQNNFSSVIPASVGKSLSNATFFSLSRNKLHGGIPESLCYATFLQVLDLSDNTLNGTIPQCLIEMSATLGVLDLRSNKLSGTIIDTFPGNCSLQTLNLNGNLLDGVVPMSVSNCKNFEVFDIGNNYMEDAFPCFLRNISRLRVLVLRSNRFYGSINCEGSNVIWPVIQIVDLASNKFTGQLQRESFSTWKAMLGDEDEVQPVLKHIQFEVLKFSQLYYQDAITVTSKGLYIELVKILTIFTSIDVSCNNLEGPIPEEIGEFKSLYILNLSHNAFTNSIPPSLGKLSQLESLDLSSNKLTGAIPMQLANGLTFLSVLNLSFNQLVGQIPQIKQFATFLETSYEGNKGLCGFPLNIECKYDEPGALPPTFEETHSKSWIWTDWKNYISAELGFIFGFWVVIGPLVYWKRWRIQYYKHVDDILIKIFPQLNL</sequence>
<organism evidence="16 17">
    <name type="scientific">Quercus lobata</name>
    <name type="common">Valley oak</name>
    <dbReference type="NCBI Taxonomy" id="97700"/>
    <lineage>
        <taxon>Eukaryota</taxon>
        <taxon>Viridiplantae</taxon>
        <taxon>Streptophyta</taxon>
        <taxon>Embryophyta</taxon>
        <taxon>Tracheophyta</taxon>
        <taxon>Spermatophyta</taxon>
        <taxon>Magnoliopsida</taxon>
        <taxon>eudicotyledons</taxon>
        <taxon>Gunneridae</taxon>
        <taxon>Pentapetalae</taxon>
        <taxon>rosids</taxon>
        <taxon>fabids</taxon>
        <taxon>Fagales</taxon>
        <taxon>Fagaceae</taxon>
        <taxon>Quercus</taxon>
    </lineage>
</organism>
<keyword evidence="5" id="KW-0433">Leucine-rich repeat</keyword>
<dbReference type="SUPFAM" id="SSF52058">
    <property type="entry name" value="L domain-like"/>
    <property type="match status" value="2"/>
</dbReference>
<evidence type="ECO:0000259" key="15">
    <source>
        <dbReference type="Pfam" id="PF13456"/>
    </source>
</evidence>